<evidence type="ECO:0000313" key="4">
    <source>
        <dbReference type="Proteomes" id="UP000537825"/>
    </source>
</evidence>
<gene>
    <name evidence="3" type="ORF">GTZ93_23305</name>
</gene>
<dbReference type="Proteomes" id="UP000537825">
    <property type="component" value="Unassembled WGS sequence"/>
</dbReference>
<feature type="region of interest" description="Disordered" evidence="1">
    <location>
        <begin position="74"/>
        <end position="98"/>
    </location>
</feature>
<comment type="caution">
    <text evidence="3">The sequence shown here is derived from an EMBL/GenBank/DDBJ whole genome shotgun (WGS) entry which is preliminary data.</text>
</comment>
<sequence>MMTRIAVRGWLGLMALGAVLVAPQALAQTCDEKCSINAGPTMQACVKKCSAKDRNCTDKCTKAFQAAKAKCAKKCPKGKGKNTPQPHTHEHGDDHHDE</sequence>
<proteinExistence type="predicted"/>
<evidence type="ECO:0008006" key="5">
    <source>
        <dbReference type="Google" id="ProtNLM"/>
    </source>
</evidence>
<feature type="chain" id="PRO_5031183536" description="Metallothionein" evidence="2">
    <location>
        <begin position="28"/>
        <end position="98"/>
    </location>
</feature>
<dbReference type="AlphaFoldDB" id="A0A7X4YEA6"/>
<keyword evidence="4" id="KW-1185">Reference proteome</keyword>
<dbReference type="GeneID" id="64084113"/>
<name>A0A7X4YEA6_9BACT</name>
<evidence type="ECO:0000256" key="2">
    <source>
        <dbReference type="SAM" id="SignalP"/>
    </source>
</evidence>
<keyword evidence="2" id="KW-0732">Signal</keyword>
<reference evidence="3 4" key="1">
    <citation type="submission" date="2020-01" db="EMBL/GenBank/DDBJ databases">
        <title>The draft genome sequence of Corallococcus exiguus DSM 14696.</title>
        <authorList>
            <person name="Zhang X."/>
            <person name="Zhu H."/>
        </authorList>
    </citation>
    <scope>NUCLEOTIDE SEQUENCE [LARGE SCALE GENOMIC DNA]</scope>
    <source>
        <strain evidence="3 4">DSM 14696</strain>
    </source>
</reference>
<accession>A0A7X4YEA6</accession>
<protein>
    <recommendedName>
        <fullName evidence="5">Metallothionein</fullName>
    </recommendedName>
</protein>
<dbReference type="EMBL" id="JAAAPK010000005">
    <property type="protein sequence ID" value="NBC42732.1"/>
    <property type="molecule type" value="Genomic_DNA"/>
</dbReference>
<dbReference type="RefSeq" id="WP_120575555.1">
    <property type="nucleotide sequence ID" value="NZ_CBCSLE010000038.1"/>
</dbReference>
<feature type="signal peptide" evidence="2">
    <location>
        <begin position="1"/>
        <end position="27"/>
    </location>
</feature>
<evidence type="ECO:0000313" key="3">
    <source>
        <dbReference type="EMBL" id="NBC42732.1"/>
    </source>
</evidence>
<organism evidence="3 4">
    <name type="scientific">Corallococcus exiguus</name>
    <dbReference type="NCBI Taxonomy" id="83462"/>
    <lineage>
        <taxon>Bacteria</taxon>
        <taxon>Pseudomonadati</taxon>
        <taxon>Myxococcota</taxon>
        <taxon>Myxococcia</taxon>
        <taxon>Myxococcales</taxon>
        <taxon>Cystobacterineae</taxon>
        <taxon>Myxococcaceae</taxon>
        <taxon>Corallococcus</taxon>
    </lineage>
</organism>
<evidence type="ECO:0000256" key="1">
    <source>
        <dbReference type="SAM" id="MobiDB-lite"/>
    </source>
</evidence>
<feature type="compositionally biased region" description="Basic and acidic residues" evidence="1">
    <location>
        <begin position="87"/>
        <end position="98"/>
    </location>
</feature>